<dbReference type="AlphaFoldDB" id="A0A1H8C2Z4"/>
<keyword evidence="2" id="KW-0808">Transferase</keyword>
<accession>A0A1H8C2Z4</accession>
<dbReference type="RefSeq" id="WP_091844326.1">
    <property type="nucleotide sequence ID" value="NZ_FOCM01000001.1"/>
</dbReference>
<dbReference type="EMBL" id="FOCM01000001">
    <property type="protein sequence ID" value="SEM88638.1"/>
    <property type="molecule type" value="Genomic_DNA"/>
</dbReference>
<evidence type="ECO:0000313" key="2">
    <source>
        <dbReference type="EMBL" id="SEM88638.1"/>
    </source>
</evidence>
<dbReference type="Pfam" id="PF10090">
    <property type="entry name" value="HPTransfase"/>
    <property type="match status" value="1"/>
</dbReference>
<dbReference type="GO" id="GO:0016740">
    <property type="term" value="F:transferase activity"/>
    <property type="evidence" value="ECO:0007669"/>
    <property type="project" value="UniProtKB-KW"/>
</dbReference>
<proteinExistence type="predicted"/>
<name>A0A1H8C2Z4_9RHOB</name>
<sequence length="198" mass="21279">MTMNTSKLSALLGSRICHDLISPLGAIGNGVELLQMSGAADSAELSLISESVENANGRIRLFRVAFGAGNPDQRISAGEIASILRPMGQARQLTIGWDPITDMARDDARLIFLLLLCLETALPYGGDVQIEPSGARIVLRARAERMRHDPALWLQLHTDGAEVPQASEIQFPLARLAAAETGRSIDTVVEEGRIDIAV</sequence>
<protein>
    <submittedName>
        <fullName evidence="2">Histidine phosphotransferase ChpT</fullName>
    </submittedName>
</protein>
<dbReference type="Gene3D" id="3.30.565.10">
    <property type="entry name" value="Histidine kinase-like ATPase, C-terminal domain"/>
    <property type="match status" value="1"/>
</dbReference>
<reference evidence="3" key="1">
    <citation type="submission" date="2016-10" db="EMBL/GenBank/DDBJ databases">
        <authorList>
            <person name="Varghese N."/>
            <person name="Submissions S."/>
        </authorList>
    </citation>
    <scope>NUCLEOTIDE SEQUENCE [LARGE SCALE GENOMIC DNA]</scope>
    <source>
        <strain evidence="3">DSM 26893</strain>
    </source>
</reference>
<gene>
    <name evidence="2" type="ORF">SAMN04488011_101816</name>
</gene>
<evidence type="ECO:0000259" key="1">
    <source>
        <dbReference type="Pfam" id="PF10090"/>
    </source>
</evidence>
<dbReference type="InterPro" id="IPR036890">
    <property type="entry name" value="HATPase_C_sf"/>
</dbReference>
<evidence type="ECO:0000313" key="3">
    <source>
        <dbReference type="Proteomes" id="UP000199372"/>
    </source>
</evidence>
<dbReference type="OrthoDB" id="9803702at2"/>
<feature type="domain" description="Histidine phosphotransferase ChpT C-terminal" evidence="1">
    <location>
        <begin position="78"/>
        <end position="191"/>
    </location>
</feature>
<dbReference type="Proteomes" id="UP000199372">
    <property type="component" value="Unassembled WGS sequence"/>
</dbReference>
<keyword evidence="3" id="KW-1185">Reference proteome</keyword>
<dbReference type="InterPro" id="IPR018762">
    <property type="entry name" value="ChpT_C"/>
</dbReference>
<dbReference type="Gene3D" id="1.10.287.130">
    <property type="match status" value="1"/>
</dbReference>
<organism evidence="2 3">
    <name type="scientific">Palleronia pelagia</name>
    <dbReference type="NCBI Taxonomy" id="387096"/>
    <lineage>
        <taxon>Bacteria</taxon>
        <taxon>Pseudomonadati</taxon>
        <taxon>Pseudomonadota</taxon>
        <taxon>Alphaproteobacteria</taxon>
        <taxon>Rhodobacterales</taxon>
        <taxon>Roseobacteraceae</taxon>
        <taxon>Palleronia</taxon>
    </lineage>
</organism>